<organism evidence="2 3">
    <name type="scientific">Buteo japonicus</name>
    <dbReference type="NCBI Taxonomy" id="224669"/>
    <lineage>
        <taxon>Eukaryota</taxon>
        <taxon>Metazoa</taxon>
        <taxon>Chordata</taxon>
        <taxon>Craniata</taxon>
        <taxon>Vertebrata</taxon>
        <taxon>Euteleostomi</taxon>
        <taxon>Archelosauria</taxon>
        <taxon>Archosauria</taxon>
        <taxon>Dinosauria</taxon>
        <taxon>Saurischia</taxon>
        <taxon>Theropoda</taxon>
        <taxon>Coelurosauria</taxon>
        <taxon>Aves</taxon>
        <taxon>Neognathae</taxon>
        <taxon>Neoaves</taxon>
        <taxon>Telluraves</taxon>
        <taxon>Accipitrimorphae</taxon>
        <taxon>Accipitriformes</taxon>
        <taxon>Accipitridae</taxon>
        <taxon>Accipitrinae</taxon>
        <taxon>Buteo</taxon>
    </lineage>
</organism>
<accession>A0A8C0ATL7</accession>
<keyword evidence="3" id="KW-1185">Reference proteome</keyword>
<evidence type="ECO:0000313" key="2">
    <source>
        <dbReference type="Ensembl" id="ENSBJAP00000006999.1"/>
    </source>
</evidence>
<reference evidence="2" key="2">
    <citation type="submission" date="2025-09" db="UniProtKB">
        <authorList>
            <consortium name="Ensembl"/>
        </authorList>
    </citation>
    <scope>IDENTIFICATION</scope>
</reference>
<name>A0A8C0ATL7_9AVES</name>
<proteinExistence type="predicted"/>
<feature type="region of interest" description="Disordered" evidence="1">
    <location>
        <begin position="1"/>
        <end position="25"/>
    </location>
</feature>
<sequence length="65" mass="7338">RCLSKLPRVQRWKNRSHQKKAPVETETLGDRKCPTLYVLNTELALAQTNLVQCKLLLCGSEGGRS</sequence>
<dbReference type="Ensembl" id="ENSBJAT00000007204.1">
    <property type="protein sequence ID" value="ENSBJAP00000006999.1"/>
    <property type="gene ID" value="ENSBJAG00000004991.1"/>
</dbReference>
<dbReference type="AlphaFoldDB" id="A0A8C0ATL7"/>
<evidence type="ECO:0000313" key="3">
    <source>
        <dbReference type="Proteomes" id="UP000694555"/>
    </source>
</evidence>
<evidence type="ECO:0000256" key="1">
    <source>
        <dbReference type="SAM" id="MobiDB-lite"/>
    </source>
</evidence>
<reference evidence="2" key="1">
    <citation type="submission" date="2025-08" db="UniProtKB">
        <authorList>
            <consortium name="Ensembl"/>
        </authorList>
    </citation>
    <scope>IDENTIFICATION</scope>
</reference>
<dbReference type="Proteomes" id="UP000694555">
    <property type="component" value="Unplaced"/>
</dbReference>
<protein>
    <submittedName>
        <fullName evidence="2">Uncharacterized protein</fullName>
    </submittedName>
</protein>
<feature type="compositionally biased region" description="Basic residues" evidence="1">
    <location>
        <begin position="8"/>
        <end position="20"/>
    </location>
</feature>